<dbReference type="PANTHER" id="PTHR24414">
    <property type="entry name" value="F-BOX/KELCH-REPEAT PROTEIN SKIP4"/>
    <property type="match status" value="1"/>
</dbReference>
<dbReference type="EMBL" id="JAUIZM010000007">
    <property type="protein sequence ID" value="KAK1376574.1"/>
    <property type="molecule type" value="Genomic_DNA"/>
</dbReference>
<proteinExistence type="predicted"/>
<dbReference type="InterPro" id="IPR006652">
    <property type="entry name" value="Kelch_1"/>
</dbReference>
<dbReference type="InterPro" id="IPR001810">
    <property type="entry name" value="F-box_dom"/>
</dbReference>
<keyword evidence="3" id="KW-1185">Reference proteome</keyword>
<evidence type="ECO:0000259" key="1">
    <source>
        <dbReference type="Pfam" id="PF00646"/>
    </source>
</evidence>
<evidence type="ECO:0000313" key="2">
    <source>
        <dbReference type="EMBL" id="KAK1376574.1"/>
    </source>
</evidence>
<reference evidence="2" key="2">
    <citation type="submission" date="2023-05" db="EMBL/GenBank/DDBJ databases">
        <authorList>
            <person name="Schelkunov M.I."/>
        </authorList>
    </citation>
    <scope>NUCLEOTIDE SEQUENCE</scope>
    <source>
        <strain evidence="2">Hsosn_3</strain>
        <tissue evidence="2">Leaf</tissue>
    </source>
</reference>
<dbReference type="GO" id="GO:0005634">
    <property type="term" value="C:nucleus"/>
    <property type="evidence" value="ECO:0007669"/>
    <property type="project" value="TreeGrafter"/>
</dbReference>
<feature type="domain" description="F-box" evidence="1">
    <location>
        <begin position="19"/>
        <end position="53"/>
    </location>
</feature>
<sequence length="374" mass="42527">MESQHVQVQQQEEAPIHGDLLQVVLSHVPLTDLVPASHVSNSWNVAVSSSLRYYNHPKPWLLYHTQTSRPPYTTTTHAYDPRSDVWIHFDAPSIKYVNVLRSSHSDLLYMISPRSFAFSIDSLHLTWHHAPPPLVWRTDPIVAVVGRRVIVSGGACALEDDLHAVEIYDIDTGAWTTCDSMPSLLKDSAASTWLSVAVNNNKLFVTEKHSGTTYSFDPVTMNWFGPYEIRPDPNIFYSVINFSNNRLYVTALLGQPQNVVALKIYEIDTQSFECSLIAEMPVCLIEKMKREVFEISLIGVCMAGNYIYIYNPAEIGEVYVCEVVDGGCEWRSVRNVVVDDRRKMERCVYSCCEVSVDDLRRAMRLENWKFRVSG</sequence>
<dbReference type="Gene3D" id="2.120.10.80">
    <property type="entry name" value="Kelch-type beta propeller"/>
    <property type="match status" value="1"/>
</dbReference>
<protein>
    <submittedName>
        <fullName evidence="2">F-box/kelch-repeat protein</fullName>
    </submittedName>
</protein>
<dbReference type="InterPro" id="IPR015915">
    <property type="entry name" value="Kelch-typ_b-propeller"/>
</dbReference>
<dbReference type="AlphaFoldDB" id="A0AAD8I174"/>
<dbReference type="PANTHER" id="PTHR24414:SF44">
    <property type="entry name" value="F-BOX DOMAIN-CONTAINING PROTEIN"/>
    <property type="match status" value="1"/>
</dbReference>
<dbReference type="GO" id="GO:0005829">
    <property type="term" value="C:cytosol"/>
    <property type="evidence" value="ECO:0007669"/>
    <property type="project" value="TreeGrafter"/>
</dbReference>
<gene>
    <name evidence="2" type="ORF">POM88_032767</name>
</gene>
<dbReference type="InterPro" id="IPR050354">
    <property type="entry name" value="F-box/kelch-repeat_ARATH"/>
</dbReference>
<dbReference type="Proteomes" id="UP001237642">
    <property type="component" value="Unassembled WGS sequence"/>
</dbReference>
<dbReference type="SUPFAM" id="SSF81383">
    <property type="entry name" value="F-box domain"/>
    <property type="match status" value="1"/>
</dbReference>
<evidence type="ECO:0000313" key="3">
    <source>
        <dbReference type="Proteomes" id="UP001237642"/>
    </source>
</evidence>
<reference evidence="2" key="1">
    <citation type="submission" date="2023-02" db="EMBL/GenBank/DDBJ databases">
        <title>Genome of toxic invasive species Heracleum sosnowskyi carries increased number of genes despite the absence of recent whole-genome duplications.</title>
        <authorList>
            <person name="Schelkunov M."/>
            <person name="Shtratnikova V."/>
            <person name="Makarenko M."/>
            <person name="Klepikova A."/>
            <person name="Omelchenko D."/>
            <person name="Novikova G."/>
            <person name="Obukhova E."/>
            <person name="Bogdanov V."/>
            <person name="Penin A."/>
            <person name="Logacheva M."/>
        </authorList>
    </citation>
    <scope>NUCLEOTIDE SEQUENCE</scope>
    <source>
        <strain evidence="2">Hsosn_3</strain>
        <tissue evidence="2">Leaf</tissue>
    </source>
</reference>
<dbReference type="GO" id="GO:0043161">
    <property type="term" value="P:proteasome-mediated ubiquitin-dependent protein catabolic process"/>
    <property type="evidence" value="ECO:0007669"/>
    <property type="project" value="TreeGrafter"/>
</dbReference>
<dbReference type="SUPFAM" id="SSF117281">
    <property type="entry name" value="Kelch motif"/>
    <property type="match status" value="1"/>
</dbReference>
<dbReference type="InterPro" id="IPR036047">
    <property type="entry name" value="F-box-like_dom_sf"/>
</dbReference>
<dbReference type="Pfam" id="PF01344">
    <property type="entry name" value="Kelch_1"/>
    <property type="match status" value="1"/>
</dbReference>
<organism evidence="2 3">
    <name type="scientific">Heracleum sosnowskyi</name>
    <dbReference type="NCBI Taxonomy" id="360622"/>
    <lineage>
        <taxon>Eukaryota</taxon>
        <taxon>Viridiplantae</taxon>
        <taxon>Streptophyta</taxon>
        <taxon>Embryophyta</taxon>
        <taxon>Tracheophyta</taxon>
        <taxon>Spermatophyta</taxon>
        <taxon>Magnoliopsida</taxon>
        <taxon>eudicotyledons</taxon>
        <taxon>Gunneridae</taxon>
        <taxon>Pentapetalae</taxon>
        <taxon>asterids</taxon>
        <taxon>campanulids</taxon>
        <taxon>Apiales</taxon>
        <taxon>Apiaceae</taxon>
        <taxon>Apioideae</taxon>
        <taxon>apioid superclade</taxon>
        <taxon>Tordylieae</taxon>
        <taxon>Tordyliinae</taxon>
        <taxon>Heracleum</taxon>
    </lineage>
</organism>
<dbReference type="Pfam" id="PF00646">
    <property type="entry name" value="F-box"/>
    <property type="match status" value="1"/>
</dbReference>
<comment type="caution">
    <text evidence="2">The sequence shown here is derived from an EMBL/GenBank/DDBJ whole genome shotgun (WGS) entry which is preliminary data.</text>
</comment>
<name>A0AAD8I174_9APIA</name>
<accession>A0AAD8I174</accession>